<feature type="coiled-coil region" evidence="1">
    <location>
        <begin position="292"/>
        <end position="319"/>
    </location>
</feature>
<reference evidence="3" key="1">
    <citation type="submission" date="2020-01" db="EMBL/GenBank/DDBJ databases">
        <authorList>
            <person name="Mishra B."/>
        </authorList>
    </citation>
    <scope>NUCLEOTIDE SEQUENCE [LARGE SCALE GENOMIC DNA]</scope>
</reference>
<proteinExistence type="predicted"/>
<feature type="region of interest" description="Disordered" evidence="2">
    <location>
        <begin position="165"/>
        <end position="185"/>
    </location>
</feature>
<organism evidence="3 4">
    <name type="scientific">Microthlaspi erraticum</name>
    <dbReference type="NCBI Taxonomy" id="1685480"/>
    <lineage>
        <taxon>Eukaryota</taxon>
        <taxon>Viridiplantae</taxon>
        <taxon>Streptophyta</taxon>
        <taxon>Embryophyta</taxon>
        <taxon>Tracheophyta</taxon>
        <taxon>Spermatophyta</taxon>
        <taxon>Magnoliopsida</taxon>
        <taxon>eudicotyledons</taxon>
        <taxon>Gunneridae</taxon>
        <taxon>Pentapetalae</taxon>
        <taxon>rosids</taxon>
        <taxon>malvids</taxon>
        <taxon>Brassicales</taxon>
        <taxon>Brassicaceae</taxon>
        <taxon>Coluteocarpeae</taxon>
        <taxon>Microthlaspi</taxon>
    </lineage>
</organism>
<evidence type="ECO:0000256" key="2">
    <source>
        <dbReference type="SAM" id="MobiDB-lite"/>
    </source>
</evidence>
<dbReference type="EMBL" id="CACVBM020001051">
    <property type="protein sequence ID" value="CAA7026232.1"/>
    <property type="molecule type" value="Genomic_DNA"/>
</dbReference>
<keyword evidence="1" id="KW-0175">Coiled coil</keyword>
<dbReference type="AlphaFoldDB" id="A0A6D2IDC0"/>
<feature type="compositionally biased region" description="Polar residues" evidence="2">
    <location>
        <begin position="168"/>
        <end position="178"/>
    </location>
</feature>
<gene>
    <name evidence="3" type="ORF">MERR_LOCUS13467</name>
</gene>
<dbReference type="InterPro" id="IPR040348">
    <property type="entry name" value="POLAR-like"/>
</dbReference>
<accession>A0A6D2IDC0</accession>
<feature type="coiled-coil region" evidence="1">
    <location>
        <begin position="109"/>
        <end position="140"/>
    </location>
</feature>
<evidence type="ECO:0000313" key="4">
    <source>
        <dbReference type="Proteomes" id="UP000467841"/>
    </source>
</evidence>
<dbReference type="PANTHER" id="PTHR33476:SF21">
    <property type="entry name" value="PROTEIN POLAR-LIKE 1"/>
    <property type="match status" value="1"/>
</dbReference>
<sequence length="353" mass="40899">MDENGGVRAGCIRIRYRSPRKIMARWFSSPRKVKGKKKAMAEGRVRDCDPVRIINFSEDGHGVCKISDSPPQTIDSVEELRRREFLFSIGVSCYLLHLIATGREEIHKIVELRNDLEKLLECKNDELRRKQQEFVNLRSDIEKFLECHNDQMGLKQQKLLFGAKQEQSETSPYSTTSDVVVDGPESSTDHYYSPQFLETSLSVGHEGSLKHYLFKGGEEMDQLEAELEAEFELLKISQDQESKCSKLNDISEQSEDSEGLMLREMMMCPGPMEERQGVCPYELERRLHELLETRQEEEIKELEFALEDAKLRLHSKEAEASWWKDTAYIISEHIPQPSRITSNSHSHRYPLSR</sequence>
<name>A0A6D2IDC0_9BRAS</name>
<dbReference type="Proteomes" id="UP000467841">
    <property type="component" value="Unassembled WGS sequence"/>
</dbReference>
<protein>
    <submittedName>
        <fullName evidence="3">Uncharacterized protein</fullName>
    </submittedName>
</protein>
<evidence type="ECO:0000313" key="3">
    <source>
        <dbReference type="EMBL" id="CAA7026232.1"/>
    </source>
</evidence>
<dbReference type="GO" id="GO:0008356">
    <property type="term" value="P:asymmetric cell division"/>
    <property type="evidence" value="ECO:0007669"/>
    <property type="project" value="InterPro"/>
</dbReference>
<dbReference type="PANTHER" id="PTHR33476">
    <property type="entry name" value="EMB|CAB62613.1"/>
    <property type="match status" value="1"/>
</dbReference>
<keyword evidence="4" id="KW-1185">Reference proteome</keyword>
<comment type="caution">
    <text evidence="3">The sequence shown here is derived from an EMBL/GenBank/DDBJ whole genome shotgun (WGS) entry which is preliminary data.</text>
</comment>
<dbReference type="OrthoDB" id="1916242at2759"/>
<evidence type="ECO:0000256" key="1">
    <source>
        <dbReference type="SAM" id="Coils"/>
    </source>
</evidence>